<protein>
    <submittedName>
        <fullName evidence="1">Uncharacterized protein</fullName>
    </submittedName>
</protein>
<dbReference type="Proteomes" id="UP001153331">
    <property type="component" value="Unassembled WGS sequence"/>
</dbReference>
<evidence type="ECO:0000313" key="1">
    <source>
        <dbReference type="EMBL" id="KAJ8110068.1"/>
    </source>
</evidence>
<reference evidence="1" key="1">
    <citation type="submission" date="2022-11" db="EMBL/GenBank/DDBJ databases">
        <title>Genome Sequence of Boeremia exigua.</title>
        <authorList>
            <person name="Buettner E."/>
        </authorList>
    </citation>
    <scope>NUCLEOTIDE SEQUENCE</scope>
    <source>
        <strain evidence="1">CU02</strain>
    </source>
</reference>
<accession>A0ACC2I536</accession>
<gene>
    <name evidence="1" type="ORF">OPT61_g6986</name>
</gene>
<organism evidence="1 2">
    <name type="scientific">Boeremia exigua</name>
    <dbReference type="NCBI Taxonomy" id="749465"/>
    <lineage>
        <taxon>Eukaryota</taxon>
        <taxon>Fungi</taxon>
        <taxon>Dikarya</taxon>
        <taxon>Ascomycota</taxon>
        <taxon>Pezizomycotina</taxon>
        <taxon>Dothideomycetes</taxon>
        <taxon>Pleosporomycetidae</taxon>
        <taxon>Pleosporales</taxon>
        <taxon>Pleosporineae</taxon>
        <taxon>Didymellaceae</taxon>
        <taxon>Boeremia</taxon>
    </lineage>
</organism>
<keyword evidence="2" id="KW-1185">Reference proteome</keyword>
<proteinExistence type="predicted"/>
<comment type="caution">
    <text evidence="1">The sequence shown here is derived from an EMBL/GenBank/DDBJ whole genome shotgun (WGS) entry which is preliminary data.</text>
</comment>
<name>A0ACC2I536_9PLEO</name>
<evidence type="ECO:0000313" key="2">
    <source>
        <dbReference type="Proteomes" id="UP001153331"/>
    </source>
</evidence>
<dbReference type="EMBL" id="JAPHNI010000539">
    <property type="protein sequence ID" value="KAJ8110068.1"/>
    <property type="molecule type" value="Genomic_DNA"/>
</dbReference>
<sequence>MTQALLLSRTALYRCRGDGVEVRPIDSSDVHPGLRSHVQRLRIAYAVTLWTPARGCRWSHALMDFRSPNESLEHTERTQVDVLEKEGYSPVDVLYYRQATRQRPAMGHSGGCLPTDTGIHRYGRCGGNVLAGTAPTSRLNTSNSVRTLWRALSNIDSESRHTSEIPDAAAYNSFLCWLRYVILVDIAQPRLSIQIPPRRGRFKPRPCDSKNEIGQVPEAVQRSRLAIAGYACVRGQFRSGHNLLLQHLGAERPRSSPVRDARQRIVEVKGCFTQASRKLGSGPRAMEGGDVIMYVPDTITPYVFRRKEEGKYWLIGEAHIHGVPQHPEQYEGKLKAFSDSEGADFGEDIRIL</sequence>